<evidence type="ECO:0000256" key="1">
    <source>
        <dbReference type="ARBA" id="ARBA00004141"/>
    </source>
</evidence>
<feature type="compositionally biased region" description="Polar residues" evidence="12">
    <location>
        <begin position="777"/>
        <end position="799"/>
    </location>
</feature>
<keyword evidence="16" id="KW-1185">Reference proteome</keyword>
<dbReference type="GO" id="GO:0005249">
    <property type="term" value="F:voltage-gated potassium channel activity"/>
    <property type="evidence" value="ECO:0007669"/>
    <property type="project" value="InterPro"/>
</dbReference>
<evidence type="ECO:0000256" key="6">
    <source>
        <dbReference type="ARBA" id="ARBA00022882"/>
    </source>
</evidence>
<evidence type="ECO:0000259" key="14">
    <source>
        <dbReference type="SMART" id="SM00225"/>
    </source>
</evidence>
<feature type="transmembrane region" description="Helical" evidence="13">
    <location>
        <begin position="505"/>
        <end position="529"/>
    </location>
</feature>
<dbReference type="CDD" id="cd18317">
    <property type="entry name" value="BTB_POZ_Kv"/>
    <property type="match status" value="1"/>
</dbReference>
<evidence type="ECO:0000313" key="16">
    <source>
        <dbReference type="Proteomes" id="UP000008909"/>
    </source>
</evidence>
<keyword evidence="3" id="KW-0633">Potassium transport</keyword>
<feature type="region of interest" description="Disordered" evidence="12">
    <location>
        <begin position="1"/>
        <end position="45"/>
    </location>
</feature>
<reference evidence="15" key="1">
    <citation type="journal article" date="2011" name="Genome Biol.">
        <title>The draft genome of the carcinogenic human liver fluke Clonorchis sinensis.</title>
        <authorList>
            <person name="Wang X."/>
            <person name="Chen W."/>
            <person name="Huang Y."/>
            <person name="Sun J."/>
            <person name="Men J."/>
            <person name="Liu H."/>
            <person name="Luo F."/>
            <person name="Guo L."/>
            <person name="Lv X."/>
            <person name="Deng C."/>
            <person name="Zhou C."/>
            <person name="Fan Y."/>
            <person name="Li X."/>
            <person name="Huang L."/>
            <person name="Hu Y."/>
            <person name="Liang C."/>
            <person name="Hu X."/>
            <person name="Xu J."/>
            <person name="Yu X."/>
        </authorList>
    </citation>
    <scope>NUCLEOTIDE SEQUENCE [LARGE SCALE GENOMIC DNA]</scope>
    <source>
        <strain evidence="15">Henan</strain>
    </source>
</reference>
<evidence type="ECO:0000256" key="13">
    <source>
        <dbReference type="SAM" id="Phobius"/>
    </source>
</evidence>
<evidence type="ECO:0000256" key="2">
    <source>
        <dbReference type="ARBA" id="ARBA00022448"/>
    </source>
</evidence>
<name>G7YCV0_CLOSI</name>
<dbReference type="Gene3D" id="3.30.710.10">
    <property type="entry name" value="Potassium Channel Kv1.1, Chain A"/>
    <property type="match status" value="1"/>
</dbReference>
<dbReference type="InterPro" id="IPR011333">
    <property type="entry name" value="SKP1/BTB/POZ_sf"/>
</dbReference>
<keyword evidence="2" id="KW-0813">Transport</keyword>
<proteinExistence type="predicted"/>
<dbReference type="SUPFAM" id="SSF81324">
    <property type="entry name" value="Voltage-gated potassium channels"/>
    <property type="match status" value="1"/>
</dbReference>
<organism evidence="15 16">
    <name type="scientific">Clonorchis sinensis</name>
    <name type="common">Chinese liver fluke</name>
    <dbReference type="NCBI Taxonomy" id="79923"/>
    <lineage>
        <taxon>Eukaryota</taxon>
        <taxon>Metazoa</taxon>
        <taxon>Spiralia</taxon>
        <taxon>Lophotrochozoa</taxon>
        <taxon>Platyhelminthes</taxon>
        <taxon>Trematoda</taxon>
        <taxon>Digenea</taxon>
        <taxon>Opisthorchiida</taxon>
        <taxon>Opisthorchiata</taxon>
        <taxon>Opisthorchiidae</taxon>
        <taxon>Clonorchis</taxon>
    </lineage>
</organism>
<feature type="region of interest" description="Disordered" evidence="12">
    <location>
        <begin position="154"/>
        <end position="196"/>
    </location>
</feature>
<feature type="compositionally biased region" description="Polar residues" evidence="12">
    <location>
        <begin position="156"/>
        <end position="172"/>
    </location>
</feature>
<accession>G7YCV0</accession>
<feature type="transmembrane region" description="Helical" evidence="13">
    <location>
        <begin position="535"/>
        <end position="558"/>
    </location>
</feature>
<sequence>MADSSETASNSISQPYMDDRTIETKGRAKNPNLQTPQSGTVTFDKSQPHYRDLRRRSSNFHPKRLLRSLSNAFISQPNMSRRSNGYPFERRRRYGVWHPVHYLVSSAQSKLKQRPPPHSFANPQKPTHPVTGEYHGRFFIGHPNGCSAKIVDSAEESSTMQNGSSKTGQTFVETRESDSDSTNQYDSWPSKPGSDGRSVTFMNSDLIRCLCILPPDQPVIVRINVSGVRFHVLSTTLQRDPYVYSKFMDDAIWLPDQREYFVERDPEVFRFIHNYLRHGEVHLPCGICGPLLEKELDDWGLPLGLDIQRCCLGPVMNTKFKLESLQQFENKLQPKYVKPNSWVRSPRWQTFRAKVWSALAVTPKFNTGPKPRRSVSVTDSYTFFKEGERGSIVNEADIEQFTDFRNTDSVRQSGPSKKTYTVSFACSPHPTAHSVSDLSQEEESWVRWFRRIYTVCETLTVIAAVIVFMLSTCKQFREPIIQTMPSTPFNATTKEPKQNKSALPILPLISMDIGFTVLITVDILARMIFCPAIRPWLFSLQTMIDVMSVIPFYCEFILRELIRKKATMETNGMLGTLIKIEEYMVVLKVFVVLRLFRIVRRHRSSIVLLYTIRTTLVDLTIIVGLILGFALFFGALIYFIDENFQDIPRGFWWALITMSTVGYGDLVPSKAFGYGIATICVLTGTLLMSYTIPILVNNFLLYYEHAEQLYMIRRVHCTAKHKAGRRTLSKYAQKALASAKGLVNATLTKSSAKGSANQMQIFQPKVSEVKELDDNRTTQQTDRSVHLQQIHQSRVNATS</sequence>
<dbReference type="SMART" id="SM00225">
    <property type="entry name" value="BTB"/>
    <property type="match status" value="1"/>
</dbReference>
<evidence type="ECO:0000256" key="7">
    <source>
        <dbReference type="ARBA" id="ARBA00022958"/>
    </source>
</evidence>
<dbReference type="EMBL" id="DF143079">
    <property type="protein sequence ID" value="GAA50784.1"/>
    <property type="molecule type" value="Genomic_DNA"/>
</dbReference>
<dbReference type="Gene3D" id="1.20.120.350">
    <property type="entry name" value="Voltage-gated potassium channels. Chain C"/>
    <property type="match status" value="1"/>
</dbReference>
<dbReference type="GO" id="GO:0008076">
    <property type="term" value="C:voltage-gated potassium channel complex"/>
    <property type="evidence" value="ECO:0007669"/>
    <property type="project" value="InterPro"/>
</dbReference>
<dbReference type="InterPro" id="IPR027359">
    <property type="entry name" value="Volt_channel_dom_sf"/>
</dbReference>
<evidence type="ECO:0000256" key="3">
    <source>
        <dbReference type="ARBA" id="ARBA00022538"/>
    </source>
</evidence>
<dbReference type="Pfam" id="PF02214">
    <property type="entry name" value="BTB_2"/>
    <property type="match status" value="1"/>
</dbReference>
<keyword evidence="10 13" id="KW-0472">Membrane</keyword>
<feature type="transmembrane region" description="Helical" evidence="13">
    <location>
        <begin position="619"/>
        <end position="639"/>
    </location>
</feature>
<reference key="2">
    <citation type="submission" date="2011-10" db="EMBL/GenBank/DDBJ databases">
        <title>The genome and transcriptome sequence of Clonorchis sinensis provide insights into the carcinogenic liver fluke.</title>
        <authorList>
            <person name="Wang X."/>
            <person name="Huang Y."/>
            <person name="Chen W."/>
            <person name="Liu H."/>
            <person name="Guo L."/>
            <person name="Chen Y."/>
            <person name="Luo F."/>
            <person name="Zhou W."/>
            <person name="Sun J."/>
            <person name="Mao Q."/>
            <person name="Liang P."/>
            <person name="Zhou C."/>
            <person name="Tian Y."/>
            <person name="Men J."/>
            <person name="Lv X."/>
            <person name="Huang L."/>
            <person name="Zhou J."/>
            <person name="Hu Y."/>
            <person name="Li R."/>
            <person name="Zhang F."/>
            <person name="Lei H."/>
            <person name="Li X."/>
            <person name="Hu X."/>
            <person name="Liang C."/>
            <person name="Xu J."/>
            <person name="Wu Z."/>
            <person name="Yu X."/>
        </authorList>
    </citation>
    <scope>NUCLEOTIDE SEQUENCE</scope>
    <source>
        <strain>Henan</strain>
    </source>
</reference>
<keyword evidence="9" id="KW-0406">Ion transport</keyword>
<feature type="transmembrane region" description="Helical" evidence="13">
    <location>
        <begin position="674"/>
        <end position="703"/>
    </location>
</feature>
<gene>
    <name evidence="15" type="ORF">CLF_105038</name>
</gene>
<feature type="transmembrane region" description="Helical" evidence="13">
    <location>
        <begin position="651"/>
        <end position="668"/>
    </location>
</feature>
<evidence type="ECO:0000256" key="4">
    <source>
        <dbReference type="ARBA" id="ARBA00022692"/>
    </source>
</evidence>
<feature type="compositionally biased region" description="Basic and acidic residues" evidence="12">
    <location>
        <begin position="17"/>
        <end position="26"/>
    </location>
</feature>
<dbReference type="InterPro" id="IPR003131">
    <property type="entry name" value="T1-type_BTB"/>
</dbReference>
<dbReference type="AlphaFoldDB" id="G7YCV0"/>
<keyword evidence="7" id="KW-0630">Potassium</keyword>
<dbReference type="GO" id="GO:0001508">
    <property type="term" value="P:action potential"/>
    <property type="evidence" value="ECO:0007669"/>
    <property type="project" value="TreeGrafter"/>
</dbReference>
<dbReference type="Pfam" id="PF00520">
    <property type="entry name" value="Ion_trans"/>
    <property type="match status" value="1"/>
</dbReference>
<evidence type="ECO:0000256" key="12">
    <source>
        <dbReference type="SAM" id="MobiDB-lite"/>
    </source>
</evidence>
<evidence type="ECO:0000256" key="8">
    <source>
        <dbReference type="ARBA" id="ARBA00022989"/>
    </source>
</evidence>
<dbReference type="InterPro" id="IPR000210">
    <property type="entry name" value="BTB/POZ_dom"/>
</dbReference>
<keyword evidence="11" id="KW-0407">Ion channel</keyword>
<feature type="transmembrane region" description="Helical" evidence="13">
    <location>
        <begin position="452"/>
        <end position="470"/>
    </location>
</feature>
<feature type="domain" description="BTB" evidence="14">
    <location>
        <begin position="219"/>
        <end position="317"/>
    </location>
</feature>
<keyword evidence="4 13" id="KW-0812">Transmembrane</keyword>
<evidence type="ECO:0000256" key="9">
    <source>
        <dbReference type="ARBA" id="ARBA00023065"/>
    </source>
</evidence>
<feature type="region of interest" description="Disordered" evidence="12">
    <location>
        <begin position="773"/>
        <end position="799"/>
    </location>
</feature>
<dbReference type="Gene3D" id="1.10.287.70">
    <property type="match status" value="1"/>
</dbReference>
<evidence type="ECO:0000256" key="5">
    <source>
        <dbReference type="ARBA" id="ARBA00022826"/>
    </source>
</evidence>
<keyword evidence="5" id="KW-0631">Potassium channel</keyword>
<dbReference type="GO" id="GO:0051260">
    <property type="term" value="P:protein homooligomerization"/>
    <property type="evidence" value="ECO:0007669"/>
    <property type="project" value="InterPro"/>
</dbReference>
<dbReference type="PRINTS" id="PR00169">
    <property type="entry name" value="KCHANNEL"/>
</dbReference>
<comment type="subcellular location">
    <subcellularLocation>
        <location evidence="1">Membrane</location>
        <topology evidence="1">Multi-pass membrane protein</topology>
    </subcellularLocation>
</comment>
<evidence type="ECO:0000256" key="10">
    <source>
        <dbReference type="ARBA" id="ARBA00023136"/>
    </source>
</evidence>
<feature type="compositionally biased region" description="Polar residues" evidence="12">
    <location>
        <begin position="1"/>
        <end position="14"/>
    </location>
</feature>
<dbReference type="PANTHER" id="PTHR11537:SF254">
    <property type="entry name" value="POTASSIUM VOLTAGE-GATED CHANNEL PROTEIN SHAB"/>
    <property type="match status" value="1"/>
</dbReference>
<feature type="compositionally biased region" description="Polar residues" evidence="12">
    <location>
        <begin position="31"/>
        <end position="45"/>
    </location>
</feature>
<dbReference type="PANTHER" id="PTHR11537">
    <property type="entry name" value="VOLTAGE-GATED POTASSIUM CHANNEL"/>
    <property type="match status" value="1"/>
</dbReference>
<dbReference type="Proteomes" id="UP000008909">
    <property type="component" value="Unassembled WGS sequence"/>
</dbReference>
<protein>
    <submittedName>
        <fullName evidence="15">Potassium voltage-gated channel subfamily B member 2</fullName>
    </submittedName>
</protein>
<evidence type="ECO:0000313" key="15">
    <source>
        <dbReference type="EMBL" id="GAA50784.1"/>
    </source>
</evidence>
<keyword evidence="8 13" id="KW-1133">Transmembrane helix</keyword>
<evidence type="ECO:0000256" key="11">
    <source>
        <dbReference type="ARBA" id="ARBA00023303"/>
    </source>
</evidence>
<dbReference type="InterPro" id="IPR005821">
    <property type="entry name" value="Ion_trans_dom"/>
</dbReference>
<keyword evidence="6" id="KW-0851">Voltage-gated channel</keyword>
<dbReference type="SUPFAM" id="SSF54695">
    <property type="entry name" value="POZ domain"/>
    <property type="match status" value="1"/>
</dbReference>
<dbReference type="InterPro" id="IPR028325">
    <property type="entry name" value="VG_K_chnl"/>
</dbReference>